<evidence type="ECO:0000313" key="5">
    <source>
        <dbReference type="Proteomes" id="UP001595528"/>
    </source>
</evidence>
<comment type="similarity">
    <text evidence="2">Belongs to the bacterial solute-binding protein 2 family.</text>
</comment>
<sequence>MIGTSEARRGRYGAWLGMGARAAAGGFVLAAVAGGSAVAPAATAQAADDPAGYAQQVVAAGTKSIMSRDDLASGKVHWVGADSSPPPAKDATVAVLPCPLFLSVCQALYSDAEAAAEAIGWKTIPIDSKGDPGVAQKGVEAAINRGVACVLTLGAPARDIRAQIARGKEKDVAFVTGFADDARAFGGDSAFGLEQSTAGELLAAYVVANGGGNVVVFNAPAFPQLAVRLQGFKDYLSEHAGDHARVLEEIEFNVGAGAPDLITKMQAVLTRHPKDSIQWVIAPYDEAVVPLLATARQRDRTEIQGLGFDGQPVALEAIAKDGGQAATISWGLEWVAWAGIDECNRAINKAQTGVNTDFPIQLTHKANAEPGKRYDPGLDFKAKYRAMWDAAR</sequence>
<name>A0ABV7KZ73_9PROT</name>
<dbReference type="Gene3D" id="3.40.50.2300">
    <property type="match status" value="2"/>
</dbReference>
<organism evidence="4 5">
    <name type="scientific">Marinibaculum pumilum</name>
    <dbReference type="NCBI Taxonomy" id="1766165"/>
    <lineage>
        <taxon>Bacteria</taxon>
        <taxon>Pseudomonadati</taxon>
        <taxon>Pseudomonadota</taxon>
        <taxon>Alphaproteobacteria</taxon>
        <taxon>Rhodospirillales</taxon>
        <taxon>Rhodospirillaceae</taxon>
        <taxon>Marinibaculum</taxon>
    </lineage>
</organism>
<dbReference type="SUPFAM" id="SSF53822">
    <property type="entry name" value="Periplasmic binding protein-like I"/>
    <property type="match status" value="1"/>
</dbReference>
<evidence type="ECO:0000313" key="4">
    <source>
        <dbReference type="EMBL" id="MFC3227695.1"/>
    </source>
</evidence>
<dbReference type="PANTHER" id="PTHR30036">
    <property type="entry name" value="D-XYLOSE-BINDING PERIPLASMIC PROTEIN"/>
    <property type="match status" value="1"/>
</dbReference>
<protein>
    <submittedName>
        <fullName evidence="4">Sugar ABC transporter substrate-binding protein</fullName>
    </submittedName>
</protein>
<dbReference type="PANTHER" id="PTHR30036:SF7">
    <property type="entry name" value="ABC TRANSPORTER PERIPLASMIC-BINDING PROTEIN YPHF"/>
    <property type="match status" value="1"/>
</dbReference>
<dbReference type="Proteomes" id="UP001595528">
    <property type="component" value="Unassembled WGS sequence"/>
</dbReference>
<dbReference type="RefSeq" id="WP_379900082.1">
    <property type="nucleotide sequence ID" value="NZ_JBHRTR010000025.1"/>
</dbReference>
<evidence type="ECO:0000256" key="1">
    <source>
        <dbReference type="ARBA" id="ARBA00004418"/>
    </source>
</evidence>
<gene>
    <name evidence="4" type="ORF">ACFOGJ_10660</name>
</gene>
<dbReference type="InterPro" id="IPR050555">
    <property type="entry name" value="Bact_Solute-Bind_Prot2"/>
</dbReference>
<dbReference type="InterPro" id="IPR028082">
    <property type="entry name" value="Peripla_BP_I"/>
</dbReference>
<accession>A0ABV7KZ73</accession>
<dbReference type="EMBL" id="JBHRTR010000025">
    <property type="protein sequence ID" value="MFC3227695.1"/>
    <property type="molecule type" value="Genomic_DNA"/>
</dbReference>
<dbReference type="InterPro" id="IPR025997">
    <property type="entry name" value="SBP_2_dom"/>
</dbReference>
<comment type="caution">
    <text evidence="4">The sequence shown here is derived from an EMBL/GenBank/DDBJ whole genome shotgun (WGS) entry which is preliminary data.</text>
</comment>
<proteinExistence type="inferred from homology"/>
<keyword evidence="5" id="KW-1185">Reference proteome</keyword>
<comment type="subcellular location">
    <subcellularLocation>
        <location evidence="1">Periplasm</location>
    </subcellularLocation>
</comment>
<dbReference type="Pfam" id="PF13407">
    <property type="entry name" value="Peripla_BP_4"/>
    <property type="match status" value="1"/>
</dbReference>
<evidence type="ECO:0000256" key="2">
    <source>
        <dbReference type="ARBA" id="ARBA00007639"/>
    </source>
</evidence>
<feature type="domain" description="Periplasmic binding protein" evidence="3">
    <location>
        <begin position="106"/>
        <end position="347"/>
    </location>
</feature>
<evidence type="ECO:0000259" key="3">
    <source>
        <dbReference type="Pfam" id="PF13407"/>
    </source>
</evidence>
<reference evidence="5" key="1">
    <citation type="journal article" date="2019" name="Int. J. Syst. Evol. Microbiol.">
        <title>The Global Catalogue of Microorganisms (GCM) 10K type strain sequencing project: providing services to taxonomists for standard genome sequencing and annotation.</title>
        <authorList>
            <consortium name="The Broad Institute Genomics Platform"/>
            <consortium name="The Broad Institute Genome Sequencing Center for Infectious Disease"/>
            <person name="Wu L."/>
            <person name="Ma J."/>
        </authorList>
    </citation>
    <scope>NUCLEOTIDE SEQUENCE [LARGE SCALE GENOMIC DNA]</scope>
    <source>
        <strain evidence="5">KCTC 42964</strain>
    </source>
</reference>